<dbReference type="RefSeq" id="WP_059085215.1">
    <property type="nucleotide sequence ID" value="NZ_PSQG01000001.1"/>
</dbReference>
<sequence length="221" mass="25866">MEYTEDDYLMISGIQHFKFCRRQWALIHVEQQWAENVHTAVGKLMHQKVHDPYLTEKRKDTILVRALPVSSRIMGVSGECDLVEFHKCEDGIRLHGHRGMYSVYPVEYKKGKEKSTDADRLQLVAQVLCLEEMFSATIPEAALFYGETRRREVVEITEDLRNAVKDIFEEMHQYYNRGYTPKVKTGKMCNSCSLKELCLPKLNKQVSVKHYIDQMLKEEET</sequence>
<keyword evidence="8 13" id="KW-0269">Exonuclease</keyword>
<dbReference type="InterPro" id="IPR013343">
    <property type="entry name" value="CRISPR-assoc_prot_Cas4"/>
</dbReference>
<dbReference type="InterPro" id="IPR011604">
    <property type="entry name" value="PDDEXK-like_dom_sf"/>
</dbReference>
<proteinExistence type="inferred from homology"/>
<evidence type="ECO:0000313" key="15">
    <source>
        <dbReference type="EMBL" id="RCH46476.1"/>
    </source>
</evidence>
<name>A0A367G8T7_9FIRM</name>
<comment type="function">
    <text evidence="13">CRISPR (clustered regularly interspaced short palindromic repeat) is an adaptive immune system that provides protection against mobile genetic elements (viruses, transposable elements and conjugative plasmids). CRISPR clusters contain sequences complementary to antecedent mobile elements and target invading nucleic acids. CRISPR clusters are transcribed and processed into CRISPR RNA (crRNA).</text>
</comment>
<reference evidence="15 16" key="1">
    <citation type="submission" date="2018-02" db="EMBL/GenBank/DDBJ databases">
        <title>Complete genome sequencing of Faecalibacterium prausnitzii strains isolated from the human gut.</title>
        <authorList>
            <person name="Fitzgerald B.C."/>
            <person name="Shkoporov A.N."/>
            <person name="Ross P.R."/>
            <person name="Hill C."/>
        </authorList>
    </citation>
    <scope>NUCLEOTIDE SEQUENCE [LARGE SCALE GENOMIC DNA]</scope>
    <source>
        <strain evidence="15 16">APC942/31-1</strain>
    </source>
</reference>
<dbReference type="InterPro" id="IPR022765">
    <property type="entry name" value="Dna2/Cas4_DUF83"/>
</dbReference>
<accession>A0A367G8T7</accession>
<evidence type="ECO:0000256" key="8">
    <source>
        <dbReference type="ARBA" id="ARBA00022839"/>
    </source>
</evidence>
<dbReference type="Pfam" id="PF01930">
    <property type="entry name" value="Cas_Cas4"/>
    <property type="match status" value="1"/>
</dbReference>
<keyword evidence="11 13" id="KW-0051">Antiviral defense</keyword>
<comment type="similarity">
    <text evidence="2 13">Belongs to the CRISPR-associated exonuclease Cas4 family.</text>
</comment>
<evidence type="ECO:0000256" key="9">
    <source>
        <dbReference type="ARBA" id="ARBA00023004"/>
    </source>
</evidence>
<feature type="domain" description="DUF83" evidence="14">
    <location>
        <begin position="12"/>
        <end position="199"/>
    </location>
</feature>
<keyword evidence="6 13" id="KW-0479">Metal-binding</keyword>
<evidence type="ECO:0000256" key="5">
    <source>
        <dbReference type="ARBA" id="ARBA00022722"/>
    </source>
</evidence>
<dbReference type="InterPro" id="IPR051827">
    <property type="entry name" value="Cas4_exonuclease"/>
</dbReference>
<evidence type="ECO:0000313" key="16">
    <source>
        <dbReference type="Proteomes" id="UP000253208"/>
    </source>
</evidence>
<dbReference type="GO" id="GO:0051536">
    <property type="term" value="F:iron-sulfur cluster binding"/>
    <property type="evidence" value="ECO:0007669"/>
    <property type="project" value="UniProtKB-KW"/>
</dbReference>
<evidence type="ECO:0000256" key="7">
    <source>
        <dbReference type="ARBA" id="ARBA00022801"/>
    </source>
</evidence>
<dbReference type="NCBIfam" id="TIGR00372">
    <property type="entry name" value="cas4"/>
    <property type="match status" value="1"/>
</dbReference>
<evidence type="ECO:0000259" key="14">
    <source>
        <dbReference type="Pfam" id="PF01930"/>
    </source>
</evidence>
<dbReference type="Gene3D" id="3.90.320.10">
    <property type="match status" value="1"/>
</dbReference>
<evidence type="ECO:0000256" key="1">
    <source>
        <dbReference type="ARBA" id="ARBA00001966"/>
    </source>
</evidence>
<keyword evidence="5 13" id="KW-0540">Nuclease</keyword>
<dbReference type="AlphaFoldDB" id="A0A367G8T7"/>
<organism evidence="15 16">
    <name type="scientific">Blautia obeum</name>
    <dbReference type="NCBI Taxonomy" id="40520"/>
    <lineage>
        <taxon>Bacteria</taxon>
        <taxon>Bacillati</taxon>
        <taxon>Bacillota</taxon>
        <taxon>Clostridia</taxon>
        <taxon>Lachnospirales</taxon>
        <taxon>Lachnospiraceae</taxon>
        <taxon>Blautia</taxon>
    </lineage>
</organism>
<comment type="caution">
    <text evidence="15">The sequence shown here is derived from an EMBL/GenBank/DDBJ whole genome shotgun (WGS) entry which is preliminary data.</text>
</comment>
<comment type="cofactor">
    <cofactor evidence="1">
        <name>[4Fe-4S] cluster</name>
        <dbReference type="ChEBI" id="CHEBI:49883"/>
    </cofactor>
</comment>
<keyword evidence="7 13" id="KW-0378">Hydrolase</keyword>
<comment type="cofactor">
    <cofactor evidence="13">
        <name>Mg(2+)</name>
        <dbReference type="ChEBI" id="CHEBI:18420"/>
    </cofactor>
    <cofactor evidence="13">
        <name>Mn(2+)</name>
        <dbReference type="ChEBI" id="CHEBI:29035"/>
    </cofactor>
    <text evidence="13">Mg(2+) or Mn(2+) required for ssDNA cleavage activity.</text>
</comment>
<evidence type="ECO:0000256" key="13">
    <source>
        <dbReference type="RuleBase" id="RU365022"/>
    </source>
</evidence>
<dbReference type="Proteomes" id="UP000253208">
    <property type="component" value="Unassembled WGS sequence"/>
</dbReference>
<evidence type="ECO:0000256" key="12">
    <source>
        <dbReference type="ARBA" id="ARBA00023211"/>
    </source>
</evidence>
<dbReference type="GO" id="GO:0046872">
    <property type="term" value="F:metal ion binding"/>
    <property type="evidence" value="ECO:0007669"/>
    <property type="project" value="UniProtKB-KW"/>
</dbReference>
<evidence type="ECO:0000256" key="10">
    <source>
        <dbReference type="ARBA" id="ARBA00023014"/>
    </source>
</evidence>
<dbReference type="PANTHER" id="PTHR36531:SF6">
    <property type="entry name" value="DNA REPLICATION ATP-DEPENDENT HELICASE_NUCLEASE DNA2"/>
    <property type="match status" value="1"/>
</dbReference>
<evidence type="ECO:0000256" key="2">
    <source>
        <dbReference type="ARBA" id="ARBA00009189"/>
    </source>
</evidence>
<keyword evidence="10 13" id="KW-0411">Iron-sulfur</keyword>
<protein>
    <recommendedName>
        <fullName evidence="4 13">CRISPR-associated exonuclease Cas4</fullName>
        <ecNumber evidence="3 13">3.1.12.1</ecNumber>
    </recommendedName>
</protein>
<dbReference type="GO" id="GO:0051607">
    <property type="term" value="P:defense response to virus"/>
    <property type="evidence" value="ECO:0007669"/>
    <property type="project" value="UniProtKB-KW"/>
</dbReference>
<dbReference type="PANTHER" id="PTHR36531">
    <property type="entry name" value="CRISPR-ASSOCIATED EXONUCLEASE CAS4"/>
    <property type="match status" value="1"/>
</dbReference>
<dbReference type="EC" id="3.1.12.1" evidence="3 13"/>
<dbReference type="GO" id="GO:0004527">
    <property type="term" value="F:exonuclease activity"/>
    <property type="evidence" value="ECO:0007669"/>
    <property type="project" value="UniProtKB-KW"/>
</dbReference>
<comment type="cofactor">
    <cofactor evidence="13">
        <name>iron-sulfur cluster</name>
        <dbReference type="ChEBI" id="CHEBI:30408"/>
    </cofactor>
</comment>
<evidence type="ECO:0000256" key="11">
    <source>
        <dbReference type="ARBA" id="ARBA00023118"/>
    </source>
</evidence>
<dbReference type="EMBL" id="PSQG01000001">
    <property type="protein sequence ID" value="RCH46476.1"/>
    <property type="molecule type" value="Genomic_DNA"/>
</dbReference>
<evidence type="ECO:0000256" key="6">
    <source>
        <dbReference type="ARBA" id="ARBA00022723"/>
    </source>
</evidence>
<gene>
    <name evidence="15" type="primary">cas4</name>
    <name evidence="15" type="ORF">C4886_00630</name>
</gene>
<evidence type="ECO:0000256" key="4">
    <source>
        <dbReference type="ARBA" id="ARBA00020049"/>
    </source>
</evidence>
<keyword evidence="9 13" id="KW-0408">Iron</keyword>
<evidence type="ECO:0000256" key="3">
    <source>
        <dbReference type="ARBA" id="ARBA00012768"/>
    </source>
</evidence>
<keyword evidence="12 13" id="KW-0464">Manganese</keyword>